<dbReference type="AlphaFoldDB" id="A0A7I8V632"/>
<name>A0A7I8V632_9ANNE</name>
<evidence type="ECO:0000313" key="3">
    <source>
        <dbReference type="Proteomes" id="UP000549394"/>
    </source>
</evidence>
<feature type="transmembrane region" description="Helical" evidence="1">
    <location>
        <begin position="276"/>
        <end position="300"/>
    </location>
</feature>
<dbReference type="EMBL" id="CAJFCJ010000001">
    <property type="protein sequence ID" value="CAD5110704.1"/>
    <property type="molecule type" value="Genomic_DNA"/>
</dbReference>
<evidence type="ECO:0000313" key="2">
    <source>
        <dbReference type="EMBL" id="CAD5110704.1"/>
    </source>
</evidence>
<keyword evidence="1" id="KW-1133">Transmembrane helix</keyword>
<evidence type="ECO:0000256" key="1">
    <source>
        <dbReference type="SAM" id="Phobius"/>
    </source>
</evidence>
<keyword evidence="1" id="KW-0472">Membrane</keyword>
<proteinExistence type="predicted"/>
<protein>
    <submittedName>
        <fullName evidence="2">DgyrCDS83</fullName>
    </submittedName>
</protein>
<accession>A0A7I8V632</accession>
<keyword evidence="3" id="KW-1185">Reference proteome</keyword>
<organism evidence="2 3">
    <name type="scientific">Dimorphilus gyrociliatus</name>
    <dbReference type="NCBI Taxonomy" id="2664684"/>
    <lineage>
        <taxon>Eukaryota</taxon>
        <taxon>Metazoa</taxon>
        <taxon>Spiralia</taxon>
        <taxon>Lophotrochozoa</taxon>
        <taxon>Annelida</taxon>
        <taxon>Polychaeta</taxon>
        <taxon>Polychaeta incertae sedis</taxon>
        <taxon>Dinophilidae</taxon>
        <taxon>Dimorphilus</taxon>
    </lineage>
</organism>
<keyword evidence="1" id="KW-0812">Transmembrane</keyword>
<dbReference type="Proteomes" id="UP000549394">
    <property type="component" value="Unassembled WGS sequence"/>
</dbReference>
<gene>
    <name evidence="2" type="ORF">DGYR_LOCUS73</name>
</gene>
<sequence length="392" mass="43485">MDIIRKCVNDNDFSKSEDCGSDVGATLGAICNGNRTCQIFGSDFLRLFSTQRSLMDKKHCSGVYLKHLQAEYACRKLSSIKDICKLKNYRLNHDVLLSSEQFRLNKRKGPSCRLSLKVKEGRRIRMELIDSPKRKLSGQYSRNNCKSSYGALKIEQKDLRSKMICGGQEEVQIFETDTSSTEISVTERILTNSSMNFLLNISVIGCPNLYSSAQNPGTTYVRKSNHLTIRCKDGRRWRLECSGNEWTGGRLNCTEPAETGSSSLIRLGSISIPPGILIAIILGLALIISVCILTIGLLMLQRQRRKAAYAAIYSMSEMAPVEYRRSKTPSGVYQRTLPKSAMNGGLSNGQLLQPENEYASVQEISDMRGAPYGCVECARAKNGGGSLRPLST</sequence>
<comment type="caution">
    <text evidence="2">The sequence shown here is derived from an EMBL/GenBank/DDBJ whole genome shotgun (WGS) entry which is preliminary data.</text>
</comment>
<reference evidence="2 3" key="1">
    <citation type="submission" date="2020-08" db="EMBL/GenBank/DDBJ databases">
        <authorList>
            <person name="Hejnol A."/>
        </authorList>
    </citation>
    <scope>NUCLEOTIDE SEQUENCE [LARGE SCALE GENOMIC DNA]</scope>
</reference>